<reference evidence="2" key="1">
    <citation type="submission" date="2021-04" db="EMBL/GenBank/DDBJ databases">
        <authorList>
            <person name="Chebbi M.A.C M."/>
        </authorList>
    </citation>
    <scope>NUCLEOTIDE SEQUENCE</scope>
</reference>
<organism evidence="2 3">
    <name type="scientific">Cotesia congregata</name>
    <name type="common">Parasitoid wasp</name>
    <name type="synonym">Apanteles congregatus</name>
    <dbReference type="NCBI Taxonomy" id="51543"/>
    <lineage>
        <taxon>Eukaryota</taxon>
        <taxon>Metazoa</taxon>
        <taxon>Ecdysozoa</taxon>
        <taxon>Arthropoda</taxon>
        <taxon>Hexapoda</taxon>
        <taxon>Insecta</taxon>
        <taxon>Pterygota</taxon>
        <taxon>Neoptera</taxon>
        <taxon>Endopterygota</taxon>
        <taxon>Hymenoptera</taxon>
        <taxon>Apocrita</taxon>
        <taxon>Ichneumonoidea</taxon>
        <taxon>Braconidae</taxon>
        <taxon>Microgastrinae</taxon>
        <taxon>Cotesia</taxon>
    </lineage>
</organism>
<keyword evidence="2" id="KW-0808">Transferase</keyword>
<gene>
    <name evidence="2" type="ORF">HICCMSTLAB_LOCUS7557</name>
</gene>
<protein>
    <submittedName>
        <fullName evidence="2">Similar to pol: RNA-directed DNA polymerase from mobile element jockey (Drosophila melanogaster)</fullName>
    </submittedName>
</protein>
<dbReference type="SUPFAM" id="SSF56672">
    <property type="entry name" value="DNA/RNA polymerases"/>
    <property type="match status" value="1"/>
</dbReference>
<dbReference type="Pfam" id="PF00078">
    <property type="entry name" value="RVT_1"/>
    <property type="match status" value="1"/>
</dbReference>
<feature type="domain" description="Reverse transcriptase" evidence="1">
    <location>
        <begin position="1"/>
        <end position="142"/>
    </location>
</feature>
<keyword evidence="2" id="KW-0548">Nucleotidyltransferase</keyword>
<dbReference type="InterPro" id="IPR043128">
    <property type="entry name" value="Rev_trsase/Diguanyl_cyclase"/>
</dbReference>
<proteinExistence type="predicted"/>
<dbReference type="PROSITE" id="PS50878">
    <property type="entry name" value="RT_POL"/>
    <property type="match status" value="1"/>
</dbReference>
<dbReference type="Proteomes" id="UP000786811">
    <property type="component" value="Unassembled WGS sequence"/>
</dbReference>
<evidence type="ECO:0000313" key="3">
    <source>
        <dbReference type="Proteomes" id="UP000786811"/>
    </source>
</evidence>
<keyword evidence="2" id="KW-0695">RNA-directed DNA polymerase</keyword>
<keyword evidence="3" id="KW-1185">Reference proteome</keyword>
<dbReference type="InterPro" id="IPR043502">
    <property type="entry name" value="DNA/RNA_pol_sf"/>
</dbReference>
<sequence length="380" mass="44283">MKPMVKLITSVITRKVNGLGNLPRRKDNKKINVGSWIYRSGYFTCGTVNSPTLFSIYFSTLLSSFDLNKGDLKAIAFADDLVVYLPGKSPLKIQDGFQKLLNVIDEFMQTWNLRINYTKCETIVFRRSTHFLTKGSRPGLNTFTLKGTNPASAAFKANRSLFYCKHLTSRAKIICHQLLIRPIITYASPIWWNTSASFMEKIRVLNRKCIRTCLRVYRSRESNFKKQISNETLYNIANIPRIDNFIIKLTRDYFAKLSSIENKEIEKILETPDQQIYITNHNSACLPPQAFIYFDKKGIIQDSNNVPTIYHWGRNVANKRINLTTDMIANNKYDPVYSMALPERDKMDFYSLDERYWWLEDSCHRIKLKLRKLNGWSATW</sequence>
<accession>A0A8J2HDZ8</accession>
<dbReference type="OrthoDB" id="7989680at2759"/>
<dbReference type="Gene3D" id="3.30.70.270">
    <property type="match status" value="1"/>
</dbReference>
<comment type="caution">
    <text evidence="2">The sequence shown here is derived from an EMBL/GenBank/DDBJ whole genome shotgun (WGS) entry which is preliminary data.</text>
</comment>
<evidence type="ECO:0000259" key="1">
    <source>
        <dbReference type="PROSITE" id="PS50878"/>
    </source>
</evidence>
<dbReference type="InterPro" id="IPR000477">
    <property type="entry name" value="RT_dom"/>
</dbReference>
<dbReference type="AlphaFoldDB" id="A0A8J2HDZ8"/>
<dbReference type="GO" id="GO:0003964">
    <property type="term" value="F:RNA-directed DNA polymerase activity"/>
    <property type="evidence" value="ECO:0007669"/>
    <property type="project" value="UniProtKB-KW"/>
</dbReference>
<dbReference type="EMBL" id="CAJNRD030001121">
    <property type="protein sequence ID" value="CAG5095134.1"/>
    <property type="molecule type" value="Genomic_DNA"/>
</dbReference>
<name>A0A8J2HDZ8_COTCN</name>
<evidence type="ECO:0000313" key="2">
    <source>
        <dbReference type="EMBL" id="CAG5095134.1"/>
    </source>
</evidence>